<dbReference type="KEGG" id="vbl:L21SP4_02224"/>
<dbReference type="InterPro" id="IPR050810">
    <property type="entry name" value="Bact_Secretion_Sys_Channel"/>
</dbReference>
<keyword evidence="3" id="KW-0472">Membrane</keyword>
<dbReference type="Pfam" id="PF00263">
    <property type="entry name" value="Secretin"/>
    <property type="match status" value="1"/>
</dbReference>
<feature type="chain" id="PRO_5005184214" evidence="7">
    <location>
        <begin position="24"/>
        <end position="783"/>
    </location>
</feature>
<dbReference type="Proteomes" id="UP000035268">
    <property type="component" value="Chromosome"/>
</dbReference>
<reference evidence="10" key="1">
    <citation type="submission" date="2015-02" db="EMBL/GenBank/DDBJ databases">
        <title>Description and complete genome sequence of the first cultured representative of the subdivision 5 of the Verrucomicrobia phylum.</title>
        <authorList>
            <person name="Spring S."/>
            <person name="Bunk B."/>
            <person name="Sproer C."/>
            <person name="Klenk H.-P."/>
        </authorList>
    </citation>
    <scope>NUCLEOTIDE SEQUENCE [LARGE SCALE GENOMIC DNA]</scope>
    <source>
        <strain evidence="10">L21-Fru-AB</strain>
    </source>
</reference>
<dbReference type="PANTHER" id="PTHR30332:SF24">
    <property type="entry name" value="SECRETIN GSPD-RELATED"/>
    <property type="match status" value="1"/>
</dbReference>
<dbReference type="AlphaFoldDB" id="A0A0G3EG67"/>
<evidence type="ECO:0000313" key="10">
    <source>
        <dbReference type="Proteomes" id="UP000035268"/>
    </source>
</evidence>
<dbReference type="GO" id="GO:0016020">
    <property type="term" value="C:membrane"/>
    <property type="evidence" value="ECO:0007669"/>
    <property type="project" value="UniProtKB-SubCell"/>
</dbReference>
<organism evidence="9 10">
    <name type="scientific">Kiritimatiella glycovorans</name>
    <dbReference type="NCBI Taxonomy" id="1307763"/>
    <lineage>
        <taxon>Bacteria</taxon>
        <taxon>Pseudomonadati</taxon>
        <taxon>Kiritimatiellota</taxon>
        <taxon>Kiritimatiellia</taxon>
        <taxon>Kiritimatiellales</taxon>
        <taxon>Kiritimatiellaceae</taxon>
        <taxon>Kiritimatiella</taxon>
    </lineage>
</organism>
<feature type="compositionally biased region" description="Low complexity" evidence="6">
    <location>
        <begin position="503"/>
        <end position="514"/>
    </location>
</feature>
<evidence type="ECO:0000256" key="3">
    <source>
        <dbReference type="ARBA" id="ARBA00023136"/>
    </source>
</evidence>
<dbReference type="EMBL" id="CP010904">
    <property type="protein sequence ID" value="AKJ65451.1"/>
    <property type="molecule type" value="Genomic_DNA"/>
</dbReference>
<feature type="repeat" description="TPR" evidence="4">
    <location>
        <begin position="126"/>
        <end position="159"/>
    </location>
</feature>
<dbReference type="RefSeq" id="WP_052882675.1">
    <property type="nucleotide sequence ID" value="NZ_CP010904.1"/>
</dbReference>
<name>A0A0G3EG67_9BACT</name>
<comment type="subcellular location">
    <subcellularLocation>
        <location evidence="1">Membrane</location>
    </subcellularLocation>
</comment>
<evidence type="ECO:0000256" key="5">
    <source>
        <dbReference type="RuleBase" id="RU004003"/>
    </source>
</evidence>
<evidence type="ECO:0000256" key="7">
    <source>
        <dbReference type="SAM" id="SignalP"/>
    </source>
</evidence>
<feature type="compositionally biased region" description="Basic and acidic residues" evidence="6">
    <location>
        <begin position="71"/>
        <end position="86"/>
    </location>
</feature>
<evidence type="ECO:0000256" key="1">
    <source>
        <dbReference type="ARBA" id="ARBA00004370"/>
    </source>
</evidence>
<accession>A0A0G3EG67</accession>
<dbReference type="PROSITE" id="PS50005">
    <property type="entry name" value="TPR"/>
    <property type="match status" value="1"/>
</dbReference>
<dbReference type="PANTHER" id="PTHR30332">
    <property type="entry name" value="PROBABLE GENERAL SECRETION PATHWAY PROTEIN D"/>
    <property type="match status" value="1"/>
</dbReference>
<dbReference type="InterPro" id="IPR019734">
    <property type="entry name" value="TPR_rpt"/>
</dbReference>
<keyword evidence="10" id="KW-1185">Reference proteome</keyword>
<dbReference type="InterPro" id="IPR004846">
    <property type="entry name" value="T2SS/T3SS_dom"/>
</dbReference>
<feature type="compositionally biased region" description="Basic and acidic residues" evidence="6">
    <location>
        <begin position="43"/>
        <end position="63"/>
    </location>
</feature>
<feature type="signal peptide" evidence="7">
    <location>
        <begin position="1"/>
        <end position="23"/>
    </location>
</feature>
<feature type="domain" description="Type II/III secretion system secretin-like" evidence="8">
    <location>
        <begin position="571"/>
        <end position="759"/>
    </location>
</feature>
<gene>
    <name evidence="9" type="ORF">L21SP4_02224</name>
</gene>
<dbReference type="InterPro" id="IPR001775">
    <property type="entry name" value="GspD/PilQ"/>
</dbReference>
<evidence type="ECO:0000256" key="4">
    <source>
        <dbReference type="PROSITE-ProRule" id="PRU00339"/>
    </source>
</evidence>
<evidence type="ECO:0000256" key="6">
    <source>
        <dbReference type="SAM" id="MobiDB-lite"/>
    </source>
</evidence>
<dbReference type="STRING" id="1307763.L21SP4_02224"/>
<feature type="region of interest" description="Disordered" evidence="6">
    <location>
        <begin position="498"/>
        <end position="536"/>
    </location>
</feature>
<dbReference type="GO" id="GO:0015627">
    <property type="term" value="C:type II protein secretion system complex"/>
    <property type="evidence" value="ECO:0007669"/>
    <property type="project" value="TreeGrafter"/>
</dbReference>
<evidence type="ECO:0000259" key="8">
    <source>
        <dbReference type="Pfam" id="PF00263"/>
    </source>
</evidence>
<comment type="similarity">
    <text evidence="5">Belongs to the bacterial secretin family.</text>
</comment>
<feature type="compositionally biased region" description="Polar residues" evidence="6">
    <location>
        <begin position="524"/>
        <end position="536"/>
    </location>
</feature>
<keyword evidence="2 7" id="KW-0732">Signal</keyword>
<keyword evidence="4" id="KW-0802">TPR repeat</keyword>
<dbReference type="PRINTS" id="PR00811">
    <property type="entry name" value="BCTERIALGSPD"/>
</dbReference>
<dbReference type="OrthoDB" id="182525at2"/>
<proteinExistence type="inferred from homology"/>
<feature type="region of interest" description="Disordered" evidence="6">
    <location>
        <begin position="33"/>
        <end position="119"/>
    </location>
</feature>
<dbReference type="GO" id="GO:0009306">
    <property type="term" value="P:protein secretion"/>
    <property type="evidence" value="ECO:0007669"/>
    <property type="project" value="InterPro"/>
</dbReference>
<evidence type="ECO:0000313" key="9">
    <source>
        <dbReference type="EMBL" id="AKJ65451.1"/>
    </source>
</evidence>
<reference evidence="9 10" key="2">
    <citation type="journal article" date="2016" name="ISME J.">
        <title>Characterization of the first cultured representative of Verrucomicrobia subdivision 5 indicates the proposal of a novel phylum.</title>
        <authorList>
            <person name="Spring S."/>
            <person name="Bunk B."/>
            <person name="Sproer C."/>
            <person name="Schumann P."/>
            <person name="Rohde M."/>
            <person name="Tindall B.J."/>
            <person name="Klenk H.P."/>
        </authorList>
    </citation>
    <scope>NUCLEOTIDE SEQUENCE [LARGE SCALE GENOMIC DNA]</scope>
    <source>
        <strain evidence="9 10">L21-Fru-AB</strain>
    </source>
</reference>
<feature type="compositionally biased region" description="Basic and acidic residues" evidence="6">
    <location>
        <begin position="97"/>
        <end position="119"/>
    </location>
</feature>
<protein>
    <submittedName>
        <fullName evidence="9">Type II and III secretion system protein</fullName>
    </submittedName>
</protein>
<evidence type="ECO:0000256" key="2">
    <source>
        <dbReference type="ARBA" id="ARBA00022729"/>
    </source>
</evidence>
<sequence length="783" mass="85445" precursor="true">MFRKLSMIVVGVITIAGFQAVTAQETMESIFEDLPGGETSSEEEVKAPEAKFEVEKPAEKAEPEAPAVKAAPEKKKAAMKAEKSEAEANAAAEAEEKEAAEQARKKAEESEKRAKKEKKVKEVNELDQMIDRGRDYFKKGKFDQARVMFETVVSKDPYNKEANEYLRKIADRRNASYEDKTSASRADMLADVEKAWNPPLREALLPREEEEEGKVSEEAQKIEQLRQKLEDIIIPELDFREANIKDVVNFLSDMCQRQGKPVNFILLGLDSAKARSQQGGGDDEDEFGFGGGGGGQQSGGAEDITVTISLRDISVLDALKYITEMAGLKYEVNPNVVTITPVGYVAREKLELRTYDVIPAIGQEMEAQAGDGEDTGGGRGGGGGGFELFGETTGGGGGGGGGTSGAIDVAGFFSGVEFPQGATAVYRPKFNTLTVRNTPQNLDMIEKLIERLTQKAREQLSAQVEIEAKFVEVNEGALSELGFDWTLNDVITAGGGDYQIGSDGTPGDPTDGTPLFSDGLRNSGDPNAQLPQDSPYQDQTGSLVQDFFSTATSDFLISKIDGTQVDVQIRALEQSGAADLLSAPKVTTKSGEEATIKVVIVRRFPMDFDTEEISVSGEGAVQGIPLAYIEPTDYEDKELGYILRVRPDVDTESNTINLELEPLIREYLGEDEPRTVYPAFQDSDPLTVTMPVFRERTVTTQLSVADGSTVVMGGLINESTSSFEDKVPLLGDVPYVGRFFRSEGERSEKKNLLIFVTANRVDAYGYKTQDRQSVEQMTKSMQR</sequence>